<feature type="transmembrane region" description="Helical" evidence="8">
    <location>
        <begin position="859"/>
        <end position="877"/>
    </location>
</feature>
<dbReference type="PANTHER" id="PTHR13018:SF139">
    <property type="entry name" value="PHOSPHATE METABOLISM PROTEIN 7"/>
    <property type="match status" value="1"/>
</dbReference>
<evidence type="ECO:0000256" key="5">
    <source>
        <dbReference type="ARBA" id="ARBA00022989"/>
    </source>
</evidence>
<feature type="region of interest" description="Disordered" evidence="7">
    <location>
        <begin position="1281"/>
        <end position="1318"/>
    </location>
</feature>
<evidence type="ECO:0000259" key="10">
    <source>
        <dbReference type="Pfam" id="PF13967"/>
    </source>
</evidence>
<feature type="compositionally biased region" description="Acidic residues" evidence="7">
    <location>
        <begin position="1187"/>
        <end position="1199"/>
    </location>
</feature>
<evidence type="ECO:0000313" key="13">
    <source>
        <dbReference type="Proteomes" id="UP000054845"/>
    </source>
</evidence>
<evidence type="ECO:0000256" key="1">
    <source>
        <dbReference type="ARBA" id="ARBA00004141"/>
    </source>
</evidence>
<evidence type="ECO:0000256" key="4">
    <source>
        <dbReference type="ARBA" id="ARBA00022692"/>
    </source>
</evidence>
<feature type="domain" description="CSC1/OSCA1-like N-terminal transmembrane" evidence="10">
    <location>
        <begin position="85"/>
        <end position="226"/>
    </location>
</feature>
<evidence type="ECO:0000256" key="6">
    <source>
        <dbReference type="ARBA" id="ARBA00023136"/>
    </source>
</evidence>
<dbReference type="GO" id="GO:0005227">
    <property type="term" value="F:calcium-activated cation channel activity"/>
    <property type="evidence" value="ECO:0007669"/>
    <property type="project" value="InterPro"/>
</dbReference>
<feature type="compositionally biased region" description="Polar residues" evidence="7">
    <location>
        <begin position="1767"/>
        <end position="1787"/>
    </location>
</feature>
<evidence type="ECO:0000256" key="8">
    <source>
        <dbReference type="SAM" id="Phobius"/>
    </source>
</evidence>
<feature type="compositionally biased region" description="Basic and acidic residues" evidence="7">
    <location>
        <begin position="349"/>
        <end position="359"/>
    </location>
</feature>
<feature type="compositionally biased region" description="Basic and acidic residues" evidence="7">
    <location>
        <begin position="1669"/>
        <end position="1694"/>
    </location>
</feature>
<dbReference type="OrthoDB" id="1689567at2759"/>
<feature type="compositionally biased region" description="Acidic residues" evidence="7">
    <location>
        <begin position="1298"/>
        <end position="1309"/>
    </location>
</feature>
<keyword evidence="13" id="KW-1185">Reference proteome</keyword>
<feature type="region of interest" description="Disordered" evidence="7">
    <location>
        <begin position="1604"/>
        <end position="1623"/>
    </location>
</feature>
<feature type="transmembrane region" description="Helical" evidence="8">
    <location>
        <begin position="921"/>
        <end position="942"/>
    </location>
</feature>
<feature type="compositionally biased region" description="Basic residues" evidence="7">
    <location>
        <begin position="1205"/>
        <end position="1216"/>
    </location>
</feature>
<feature type="transmembrane region" description="Helical" evidence="8">
    <location>
        <begin position="883"/>
        <end position="901"/>
    </location>
</feature>
<evidence type="ECO:0000256" key="7">
    <source>
        <dbReference type="SAM" id="MobiDB-lite"/>
    </source>
</evidence>
<feature type="compositionally biased region" description="Basic and acidic residues" evidence="7">
    <location>
        <begin position="249"/>
        <end position="269"/>
    </location>
</feature>
<dbReference type="GO" id="GO:0005886">
    <property type="term" value="C:plasma membrane"/>
    <property type="evidence" value="ECO:0007669"/>
    <property type="project" value="TreeGrafter"/>
</dbReference>
<dbReference type="InterPro" id="IPR027815">
    <property type="entry name" value="CSC1/OSCA1-like_cyt"/>
</dbReference>
<dbReference type="InterPro" id="IPR032880">
    <property type="entry name" value="CSC1/OSCA1-like_N"/>
</dbReference>
<feature type="transmembrane region" description="Helical" evidence="8">
    <location>
        <begin position="762"/>
        <end position="785"/>
    </location>
</feature>
<dbReference type="Pfam" id="PF13967">
    <property type="entry name" value="RSN1_TM"/>
    <property type="match status" value="1"/>
</dbReference>
<feature type="transmembrane region" description="Helical" evidence="8">
    <location>
        <begin position="663"/>
        <end position="682"/>
    </location>
</feature>
<keyword evidence="4 8" id="KW-0812">Transmembrane</keyword>
<feature type="region of interest" description="Disordered" evidence="7">
    <location>
        <begin position="349"/>
        <end position="380"/>
    </location>
</feature>
<dbReference type="InterPro" id="IPR045122">
    <property type="entry name" value="Csc1-like"/>
</dbReference>
<dbReference type="STRING" id="401625.A0A0P1BTU2"/>
<feature type="transmembrane region" description="Helical" evidence="8">
    <location>
        <begin position="12"/>
        <end position="34"/>
    </location>
</feature>
<feature type="transmembrane region" description="Helical" evidence="8">
    <location>
        <begin position="206"/>
        <end position="227"/>
    </location>
</feature>
<keyword evidence="3" id="KW-0813">Transport</keyword>
<evidence type="ECO:0000259" key="11">
    <source>
        <dbReference type="Pfam" id="PF14703"/>
    </source>
</evidence>
<keyword evidence="6 8" id="KW-0472">Membrane</keyword>
<protein>
    <submittedName>
        <fullName evidence="12">Uncharacterized conserved protein</fullName>
    </submittedName>
</protein>
<feature type="domain" description="CSC1/OSCA1-like cytosolic" evidence="11">
    <location>
        <begin position="393"/>
        <end position="652"/>
    </location>
</feature>
<proteinExistence type="inferred from homology"/>
<feature type="region of interest" description="Disordered" evidence="7">
    <location>
        <begin position="1459"/>
        <end position="1483"/>
    </location>
</feature>
<comment type="similarity">
    <text evidence="2">Belongs to the CSC1 (TC 1.A.17) family.</text>
</comment>
<feature type="region of interest" description="Disordered" evidence="7">
    <location>
        <begin position="249"/>
        <end position="282"/>
    </location>
</feature>
<feature type="region of interest" description="Disordered" evidence="7">
    <location>
        <begin position="1187"/>
        <end position="1260"/>
    </location>
</feature>
<feature type="region of interest" description="Disordered" evidence="7">
    <location>
        <begin position="1137"/>
        <end position="1167"/>
    </location>
</feature>
<feature type="region of interest" description="Disordered" evidence="7">
    <location>
        <begin position="438"/>
        <end position="485"/>
    </location>
</feature>
<feature type="compositionally biased region" description="Low complexity" evidence="7">
    <location>
        <begin position="1564"/>
        <end position="1577"/>
    </location>
</feature>
<accession>A0A0P1BTU2</accession>
<evidence type="ECO:0000256" key="2">
    <source>
        <dbReference type="ARBA" id="ARBA00007779"/>
    </source>
</evidence>
<feature type="transmembrane region" description="Helical" evidence="8">
    <location>
        <begin position="717"/>
        <end position="741"/>
    </location>
</feature>
<organism evidence="12 13">
    <name type="scientific">Ceraceosorus bombacis</name>
    <dbReference type="NCBI Taxonomy" id="401625"/>
    <lineage>
        <taxon>Eukaryota</taxon>
        <taxon>Fungi</taxon>
        <taxon>Dikarya</taxon>
        <taxon>Basidiomycota</taxon>
        <taxon>Ustilaginomycotina</taxon>
        <taxon>Exobasidiomycetes</taxon>
        <taxon>Ceraceosorales</taxon>
        <taxon>Ceraceosoraceae</taxon>
        <taxon>Ceraceosorus</taxon>
    </lineage>
</organism>
<name>A0A0P1BTU2_9BASI</name>
<feature type="region of interest" description="Disordered" evidence="7">
    <location>
        <begin position="1532"/>
        <end position="1596"/>
    </location>
</feature>
<feature type="compositionally biased region" description="Basic and acidic residues" evidence="7">
    <location>
        <begin position="452"/>
        <end position="467"/>
    </location>
</feature>
<reference evidence="12 13" key="1">
    <citation type="submission" date="2014-09" db="EMBL/GenBank/DDBJ databases">
        <authorList>
            <person name="Magalhaes I.L.F."/>
            <person name="Oliveira U."/>
            <person name="Santos F.R."/>
            <person name="Vidigal T.H.D.A."/>
            <person name="Brescovit A.D."/>
            <person name="Santos A.J."/>
        </authorList>
    </citation>
    <scope>NUCLEOTIDE SEQUENCE [LARGE SCALE GENOMIC DNA]</scope>
</reference>
<keyword evidence="5 8" id="KW-1133">Transmembrane helix</keyword>
<dbReference type="PANTHER" id="PTHR13018">
    <property type="entry name" value="PROBABLE MEMBRANE PROTEIN DUF221-RELATED"/>
    <property type="match status" value="1"/>
</dbReference>
<evidence type="ECO:0000259" key="9">
    <source>
        <dbReference type="Pfam" id="PF02714"/>
    </source>
</evidence>
<dbReference type="Proteomes" id="UP000054845">
    <property type="component" value="Unassembled WGS sequence"/>
</dbReference>
<sequence length="1840" mass="203850">MADQFSRNVNTSFQGLVTTTAIFGIVGSICLIGFETMRQLRRLPRTKFVPFWKSARKEREGGGGVEERGVGSRSRMNAEDWEMGHLYMARTFHATTPSPPLARWPLSWSYQALKFTDWFYAKHTGMDTVVYVRFLRACTWWLLLQTLTTAPILLAIHFNFSKGIPLTDMSRASLSWLVTTPKSVDECQSNAATCEREPNPQGRKLLWIHLCLLWWISCTWCYALWWIGRGSLQIRRRLIDDLRKRKTEEKEKAVAEDSSRNQHVQEDIQHPSQLRSAADQAHEPSVFKNVAEAQGLTPPADDGEGWRQRTLMVMNLPVTMRDEASVRRYFEEFLRPDDGSILSIEDQLERTSENRREANTSEASDAPLNGELVEGEGTTRSIPQSASDFYASRNMRSPVQTVVLVRKMNELSSMLQRRQDILSQLEAAHIKLAQNAMQAVGKTTQKIRKDRRRDEKNRRKAPVDAKNDPSPNARGEDGQDDGPPALVADIEKQAVGEGRTEQRRAVELAHRLASFSPANKGMHSRVRDMAGLQIEAGEGAREEKDGMPETVWEALADVPRELLDPYQPLTRLSALFRGQTVPTIDYLLTKLNLLTALVTEMRARPPTSYEPTSTAFVTFRDPRQARMVWRELKTQIVIKVRMAPEVKDLDWERLMRTSFTGDLVRGLGVNAFFWGFTIFWVIPINLLTTGLFSVQNIELVVPGLRQFFDANPHFKGFVTVTLPTVIVSLITMAVPELIFQISKRAQGFVTFSTLYDQCLCRYWKFIICNVVIFFCIGVTAVQTILQQVDKTSQVLDTIAFSFPTAAPFFVSYLILGMALHTGFELLGFMVPLIQHLGARKAPTPRVRALKTLPRNFNRYYWLPFHILIMTIVFIFGVLNPLVIPFALVYIFVAMIVFKKNFAFTYFRRFNEMQGEIYFARLLRFSLDGLTTAQAVIVIFFSVTKQEAVYIGMTAVLIPLTVALKLLATRLWKSQCRAVEDDEANALCGIGENTPLTQSGQRDWTDLELRGSQDTASRMPLDARASGRFPAVHEAPATGSALFRYWARIHDSFNANGRDRPSYIASMHAKGERLDKPVLSGAKLVAKAPKHAFKSAADAARHRGQSAKAQIEYARQKPGSELDLAERADPAQILAEHKEAARQQRRKNNVSGASLRRGRSHRSALSDEAPFLSGIDAVNNHAPVVMDDEEQDFGDGEPELEPYRTTPHRGRSQRRRPSGSYSTSIIKANPAPGVFTDSPSGRGEFGALHPKTSSSSGGNDFAPVVNEKAGVGRFQRMLTALGDSGFTSDGTGQAQKEDELSDDEEQEADDGALVRPHGKLRWDDTPNNLARYNNPFYSRELDPFLWLPRDPLAPVDLFDTIEWYGAALVSSQGGPGRVGEWDEDEEEDDLPVLDKDGAVISPSGYGDVGVAELHGDEEIFVTGTLAHRLQEAEDAEVVVDVAASLPRNVMDEYQRAIRRGTASEVDGGDDSASQRSGSPLTGRRASMALSGVSIPIRSPSLRARQAQHLDANYEGQDPARLSPNIQRKVTGNTIPPLDLEPPAIPSPTAIGKMPTTTSPLDIQDDAQQQKQAAAEGAGVAHPTVSFDPTAAAPSHARHGTLGLGAAEGARHGTHPRRASMRSGADSVLSAGSRTVTMQQALRAEILEEERRRVLGEKLLARKKRTSKRKGTADTARHEEANDAEDAMERMADDSSHLPSDTIMGRHERAVRRQQAMSESGEGGVGMSLSPSERRNMSLSQGSARPDRSPSLAPRFALRDFSFSRDKSPQAQRSGSILSRDSPARQASVSRGGATLTAGRSTGGLPLSASPVESLPRGGSVPVTPDVPSIEVRSPHSSEPPA</sequence>
<feature type="domain" description="CSC1/OSCA1-like 7TM region" evidence="9">
    <location>
        <begin position="666"/>
        <end position="937"/>
    </location>
</feature>
<dbReference type="Pfam" id="PF14703">
    <property type="entry name" value="PHM7_cyt"/>
    <property type="match status" value="1"/>
</dbReference>
<feature type="compositionally biased region" description="Polar residues" evidence="7">
    <location>
        <begin position="1284"/>
        <end position="1293"/>
    </location>
</feature>
<dbReference type="InterPro" id="IPR003864">
    <property type="entry name" value="CSC1/OSCA1-like_7TM"/>
</dbReference>
<evidence type="ECO:0000256" key="3">
    <source>
        <dbReference type="ARBA" id="ARBA00022448"/>
    </source>
</evidence>
<evidence type="ECO:0000313" key="12">
    <source>
        <dbReference type="EMBL" id="CEH19599.1"/>
    </source>
</evidence>
<dbReference type="EMBL" id="CCYA01000389">
    <property type="protein sequence ID" value="CEH19599.1"/>
    <property type="molecule type" value="Genomic_DNA"/>
</dbReference>
<feature type="region of interest" description="Disordered" evidence="7">
    <location>
        <begin position="1661"/>
        <end position="1840"/>
    </location>
</feature>
<comment type="subcellular location">
    <subcellularLocation>
        <location evidence="1">Membrane</location>
        <topology evidence="1">Multi-pass membrane protein</topology>
    </subcellularLocation>
</comment>
<feature type="transmembrane region" description="Helical" evidence="8">
    <location>
        <begin position="805"/>
        <end position="838"/>
    </location>
</feature>
<feature type="transmembrane region" description="Helical" evidence="8">
    <location>
        <begin position="140"/>
        <end position="160"/>
    </location>
</feature>
<dbReference type="Pfam" id="PF02714">
    <property type="entry name" value="RSN1_7TM"/>
    <property type="match status" value="1"/>
</dbReference>